<dbReference type="RefSeq" id="WP_085125737.1">
    <property type="nucleotide sequence ID" value="NZ_FWZX01000032.1"/>
</dbReference>
<evidence type="ECO:0000256" key="1">
    <source>
        <dbReference type="SAM" id="Phobius"/>
    </source>
</evidence>
<keyword evidence="5" id="KW-1185">Reference proteome</keyword>
<sequence length="363" mass="38781">MSEAVLERRPAAPAVKSRPRLRYRRLALAAALLAAGAAVAWYAEHWWSEERWLESTDDAYVGGDVTEISPHVPGFVAKVLVADNQRVQAGQLLIQLDDRDLRAALARAEAVERQRQATLASLRARLVLQQSSIGRAEAELAARRAESDFARQDAERYRRLASSTAGSRQSAQKSASVEAGAKAAVRAAEAGLAAARQQLVVLDTGISEAEAAVSEAGAELRQARLDLGYAQIRSPIDGYIGNRAARVGAYVQAGRYLVTIVPARGLWIDANFKEDQLAHMKPGQPATVVADMMPGRTLHGQVASLAPATGATFSVIPPQNATGNFTKIVQRVPVRILLDEGGVAAERLRPGLSTTVTVDTAGD</sequence>
<dbReference type="InterPro" id="IPR058625">
    <property type="entry name" value="MdtA-like_BSH"/>
</dbReference>
<dbReference type="STRING" id="560819.SAMN05428998_13215"/>
<organism evidence="4 5">
    <name type="scientific">Tistlia consotensis USBA 355</name>
    <dbReference type="NCBI Taxonomy" id="560819"/>
    <lineage>
        <taxon>Bacteria</taxon>
        <taxon>Pseudomonadati</taxon>
        <taxon>Pseudomonadota</taxon>
        <taxon>Alphaproteobacteria</taxon>
        <taxon>Rhodospirillales</taxon>
        <taxon>Rhodovibrionaceae</taxon>
        <taxon>Tistlia</taxon>
    </lineage>
</organism>
<dbReference type="SUPFAM" id="SSF111369">
    <property type="entry name" value="HlyD-like secretion proteins"/>
    <property type="match status" value="2"/>
</dbReference>
<dbReference type="PANTHER" id="PTHR30386">
    <property type="entry name" value="MEMBRANE FUSION SUBUNIT OF EMRAB-TOLC MULTIDRUG EFFLUX PUMP"/>
    <property type="match status" value="1"/>
</dbReference>
<dbReference type="Proteomes" id="UP000192917">
    <property type="component" value="Unassembled WGS sequence"/>
</dbReference>
<accession>A0A1Y6CM88</accession>
<evidence type="ECO:0000313" key="5">
    <source>
        <dbReference type="Proteomes" id="UP000192917"/>
    </source>
</evidence>
<dbReference type="InterPro" id="IPR058792">
    <property type="entry name" value="Beta-barrel_RND_2"/>
</dbReference>
<name>A0A1Y6CM88_9PROT</name>
<dbReference type="Pfam" id="PF25917">
    <property type="entry name" value="BSH_RND"/>
    <property type="match status" value="1"/>
</dbReference>
<feature type="domain" description="Multidrug resistance protein MdtA-like barrel-sandwich hybrid" evidence="2">
    <location>
        <begin position="66"/>
        <end position="260"/>
    </location>
</feature>
<keyword evidence="1" id="KW-0812">Transmembrane</keyword>
<gene>
    <name evidence="4" type="ORF">SAMN05428998_13215</name>
</gene>
<protein>
    <submittedName>
        <fullName evidence="4">Membrane fusion protein, multidrug efflux system</fullName>
    </submittedName>
</protein>
<evidence type="ECO:0000259" key="2">
    <source>
        <dbReference type="Pfam" id="PF25917"/>
    </source>
</evidence>
<feature type="transmembrane region" description="Helical" evidence="1">
    <location>
        <begin position="26"/>
        <end position="43"/>
    </location>
</feature>
<feature type="domain" description="CusB-like beta-barrel" evidence="3">
    <location>
        <begin position="266"/>
        <end position="309"/>
    </location>
</feature>
<reference evidence="4 5" key="1">
    <citation type="submission" date="2017-04" db="EMBL/GenBank/DDBJ databases">
        <authorList>
            <person name="Afonso C.L."/>
            <person name="Miller P.J."/>
            <person name="Scott M.A."/>
            <person name="Spackman E."/>
            <person name="Goraichik I."/>
            <person name="Dimitrov K.M."/>
            <person name="Suarez D.L."/>
            <person name="Swayne D.E."/>
        </authorList>
    </citation>
    <scope>NUCLEOTIDE SEQUENCE [LARGE SCALE GENOMIC DNA]</scope>
    <source>
        <strain evidence="4 5">USBA 355</strain>
    </source>
</reference>
<dbReference type="Gene3D" id="1.10.287.470">
    <property type="entry name" value="Helix hairpin bin"/>
    <property type="match status" value="1"/>
</dbReference>
<dbReference type="EMBL" id="FWZX01000032">
    <property type="protein sequence ID" value="SMF73400.1"/>
    <property type="molecule type" value="Genomic_DNA"/>
</dbReference>
<proteinExistence type="predicted"/>
<dbReference type="Gene3D" id="2.40.30.170">
    <property type="match status" value="1"/>
</dbReference>
<dbReference type="Pfam" id="PF25954">
    <property type="entry name" value="Beta-barrel_RND_2"/>
    <property type="match status" value="1"/>
</dbReference>
<dbReference type="InterPro" id="IPR050739">
    <property type="entry name" value="MFP"/>
</dbReference>
<dbReference type="Gene3D" id="2.40.50.100">
    <property type="match status" value="1"/>
</dbReference>
<dbReference type="PANTHER" id="PTHR30386:SF24">
    <property type="entry name" value="MULTIDRUG RESISTANCE EFFLUX PUMP"/>
    <property type="match status" value="1"/>
</dbReference>
<evidence type="ECO:0000313" key="4">
    <source>
        <dbReference type="EMBL" id="SMF73400.1"/>
    </source>
</evidence>
<evidence type="ECO:0000259" key="3">
    <source>
        <dbReference type="Pfam" id="PF25954"/>
    </source>
</evidence>
<dbReference type="GO" id="GO:0055085">
    <property type="term" value="P:transmembrane transport"/>
    <property type="evidence" value="ECO:0007669"/>
    <property type="project" value="InterPro"/>
</dbReference>
<keyword evidence="1" id="KW-0472">Membrane</keyword>
<keyword evidence="1" id="KW-1133">Transmembrane helix</keyword>
<dbReference type="PRINTS" id="PR01490">
    <property type="entry name" value="RTXTOXIND"/>
</dbReference>
<dbReference type="AlphaFoldDB" id="A0A1Y6CM88"/>